<dbReference type="Pfam" id="PF01551">
    <property type="entry name" value="Peptidase_M23"/>
    <property type="match status" value="1"/>
</dbReference>
<dbReference type="Gene3D" id="2.70.70.10">
    <property type="entry name" value="Glucose Permease (Domain IIA)"/>
    <property type="match status" value="1"/>
</dbReference>
<dbReference type="PANTHER" id="PTHR21666:SF285">
    <property type="entry name" value="M23 FAMILY METALLOPEPTIDASE"/>
    <property type="match status" value="1"/>
</dbReference>
<name>A0AB39UXL3_9GAMM</name>
<dbReference type="PANTHER" id="PTHR21666">
    <property type="entry name" value="PEPTIDASE-RELATED"/>
    <property type="match status" value="1"/>
</dbReference>
<dbReference type="FunFam" id="2.70.70.10:FF:000019">
    <property type="entry name" value="M23 family peptidase"/>
    <property type="match status" value="1"/>
</dbReference>
<dbReference type="SUPFAM" id="SSF51261">
    <property type="entry name" value="Duplicated hybrid motif"/>
    <property type="match status" value="1"/>
</dbReference>
<dbReference type="InterPro" id="IPR050570">
    <property type="entry name" value="Cell_wall_metabolism_enzyme"/>
</dbReference>
<keyword evidence="2" id="KW-0378">Hydrolase</keyword>
<dbReference type="EC" id="3.4.-.-" evidence="2"/>
<dbReference type="InterPro" id="IPR011055">
    <property type="entry name" value="Dup_hybrid_motif"/>
</dbReference>
<evidence type="ECO:0000259" key="1">
    <source>
        <dbReference type="Pfam" id="PF01551"/>
    </source>
</evidence>
<gene>
    <name evidence="2" type="ORF">AAIA72_01010</name>
</gene>
<accession>A0AB39UXL3</accession>
<dbReference type="GO" id="GO:0004222">
    <property type="term" value="F:metalloendopeptidase activity"/>
    <property type="evidence" value="ECO:0007669"/>
    <property type="project" value="TreeGrafter"/>
</dbReference>
<reference evidence="2" key="1">
    <citation type="submission" date="2024-05" db="EMBL/GenBank/DDBJ databases">
        <title>Genome sequencing of novel strain.</title>
        <authorList>
            <person name="Ganbat D."/>
            <person name="Ganbat S."/>
            <person name="Lee S.-J."/>
        </authorList>
    </citation>
    <scope>NUCLEOTIDE SEQUENCE</scope>
    <source>
        <strain evidence="2">SMD15-11</strain>
    </source>
</reference>
<dbReference type="EMBL" id="CP154858">
    <property type="protein sequence ID" value="XDT72590.1"/>
    <property type="molecule type" value="Genomic_DNA"/>
</dbReference>
<feature type="domain" description="M23ase beta-sheet core" evidence="1">
    <location>
        <begin position="192"/>
        <end position="287"/>
    </location>
</feature>
<dbReference type="AlphaFoldDB" id="A0AB39UXL3"/>
<evidence type="ECO:0000313" key="2">
    <source>
        <dbReference type="EMBL" id="XDT72590.1"/>
    </source>
</evidence>
<dbReference type="KEGG" id="tcd:AAIA72_01010"/>
<dbReference type="CDD" id="cd12797">
    <property type="entry name" value="M23_peptidase"/>
    <property type="match status" value="1"/>
</dbReference>
<sequence length="296" mass="32553">MACSPVDARGTGSYHRYELSGHGVIKLVYRFLIMGLLLLAFKAGAVTLELDGPLTQGALIRGKTDPGAGVWLDDKPVRVSPEGHFVLGFGRDAEPEHVVRVVGTEGDAVVRPLRLKKRQYDIQYVNGVEKKYVSPPPETLARIREDNRKVREARNQFHALDGYLETFMSPAKGPISGVYGSQRYFNGEPRRPHYGLDVAAPEGAPVVAVASGIVTLAEPDMYFSGGTVIIDHGYGVNTSYLHMSKVLVQVGQRVRQGDLIGRVGKTGRVTGPHLDWRLNWFQERLDPALVVQVAEQ</sequence>
<protein>
    <submittedName>
        <fullName evidence="2">M23 family metallopeptidase</fullName>
        <ecNumber evidence="2">3.4.-.-</ecNumber>
    </submittedName>
</protein>
<dbReference type="InterPro" id="IPR016047">
    <property type="entry name" value="M23ase_b-sheet_dom"/>
</dbReference>
<organism evidence="2">
    <name type="scientific">Thermohahella caldifontis</name>
    <dbReference type="NCBI Taxonomy" id="3142973"/>
    <lineage>
        <taxon>Bacteria</taxon>
        <taxon>Pseudomonadati</taxon>
        <taxon>Pseudomonadota</taxon>
        <taxon>Gammaproteobacteria</taxon>
        <taxon>Oceanospirillales</taxon>
        <taxon>Hahellaceae</taxon>
        <taxon>Thermohahella</taxon>
    </lineage>
</organism>
<proteinExistence type="predicted"/>
<dbReference type="RefSeq" id="WP_369601596.1">
    <property type="nucleotide sequence ID" value="NZ_CP154858.1"/>
</dbReference>